<feature type="domain" description="USP" evidence="3">
    <location>
        <begin position="95"/>
        <end position="282"/>
    </location>
</feature>
<feature type="compositionally biased region" description="Basic and acidic residues" evidence="1">
    <location>
        <begin position="50"/>
        <end position="66"/>
    </location>
</feature>
<dbReference type="InterPro" id="IPR001394">
    <property type="entry name" value="Peptidase_C19_UCH"/>
</dbReference>
<dbReference type="InterPro" id="IPR015940">
    <property type="entry name" value="UBA"/>
</dbReference>
<dbReference type="PhylomeDB" id="A0A0G4GFZ5"/>
<accession>A0A0G4GFZ5</accession>
<feature type="compositionally biased region" description="Basic and acidic residues" evidence="1">
    <location>
        <begin position="131"/>
        <end position="141"/>
    </location>
</feature>
<evidence type="ECO:0000313" key="4">
    <source>
        <dbReference type="EMBL" id="CEM28261.1"/>
    </source>
</evidence>
<dbReference type="GO" id="GO:0016579">
    <property type="term" value="P:protein deubiquitination"/>
    <property type="evidence" value="ECO:0007669"/>
    <property type="project" value="InterPro"/>
</dbReference>
<feature type="region of interest" description="Disordered" evidence="1">
    <location>
        <begin position="131"/>
        <end position="175"/>
    </location>
</feature>
<dbReference type="InterPro" id="IPR038765">
    <property type="entry name" value="Papain-like_cys_pep_sf"/>
</dbReference>
<evidence type="ECO:0000256" key="1">
    <source>
        <dbReference type="SAM" id="MobiDB-lite"/>
    </source>
</evidence>
<gene>
    <name evidence="4" type="ORF">Vbra_6225</name>
</gene>
<dbReference type="EMBL" id="CDMY01000648">
    <property type="protein sequence ID" value="CEM28261.1"/>
    <property type="molecule type" value="Genomic_DNA"/>
</dbReference>
<dbReference type="Gene3D" id="3.90.70.10">
    <property type="entry name" value="Cysteine proteinases"/>
    <property type="match status" value="1"/>
</dbReference>
<protein>
    <recommendedName>
        <fullName evidence="6">UBA domain-containing protein</fullName>
    </recommendedName>
</protein>
<evidence type="ECO:0000313" key="5">
    <source>
        <dbReference type="Proteomes" id="UP000041254"/>
    </source>
</evidence>
<dbReference type="OrthoDB" id="2420415at2759"/>
<sequence>MWLSAPCDGGFAEKLRSIIEMGFPEAATREKLLEERGDVQAALSSLLRVQPDDRGAPAMSDEEHQIAPEQQTDVPLDAADPSSPEKRERKQGELCGLQNIGNPHHVNFFLQTLFLVPGFVDCVLRYREESELPAKSERETTDGAASGEGTMADGVPLGEESARRHSSGARGRGRTASQSLVLELRRLFAHMLLSKRKCVSPENVLAHLVDENGRSVPLGTQEDVGQLSSKFFERLEEDLMQGAVMPPRWGRQHPPPIPATATPLLIPIHRHTPALRNTSCSA</sequence>
<evidence type="ECO:0000259" key="2">
    <source>
        <dbReference type="PROSITE" id="PS50030"/>
    </source>
</evidence>
<dbReference type="InterPro" id="IPR028889">
    <property type="entry name" value="USP"/>
</dbReference>
<dbReference type="Proteomes" id="UP000041254">
    <property type="component" value="Unassembled WGS sequence"/>
</dbReference>
<evidence type="ECO:0008006" key="6">
    <source>
        <dbReference type="Google" id="ProtNLM"/>
    </source>
</evidence>
<feature type="domain" description="UBA" evidence="2">
    <location>
        <begin position="10"/>
        <end position="49"/>
    </location>
</feature>
<name>A0A0G4GFZ5_VITBC</name>
<feature type="region of interest" description="Disordered" evidence="1">
    <location>
        <begin position="48"/>
        <end position="91"/>
    </location>
</feature>
<dbReference type="AlphaFoldDB" id="A0A0G4GFZ5"/>
<proteinExistence type="predicted"/>
<keyword evidence="5" id="KW-1185">Reference proteome</keyword>
<dbReference type="InParanoid" id="A0A0G4GFZ5"/>
<dbReference type="PROSITE" id="PS50235">
    <property type="entry name" value="USP_3"/>
    <property type="match status" value="1"/>
</dbReference>
<organism evidence="4 5">
    <name type="scientific">Vitrella brassicaformis (strain CCMP3155)</name>
    <dbReference type="NCBI Taxonomy" id="1169540"/>
    <lineage>
        <taxon>Eukaryota</taxon>
        <taxon>Sar</taxon>
        <taxon>Alveolata</taxon>
        <taxon>Colpodellida</taxon>
        <taxon>Vitrellaceae</taxon>
        <taxon>Vitrella</taxon>
    </lineage>
</organism>
<reference evidence="4 5" key="1">
    <citation type="submission" date="2014-11" db="EMBL/GenBank/DDBJ databases">
        <authorList>
            <person name="Zhu J."/>
            <person name="Qi W."/>
            <person name="Song R."/>
        </authorList>
    </citation>
    <scope>NUCLEOTIDE SEQUENCE [LARGE SCALE GENOMIC DNA]</scope>
</reference>
<feature type="compositionally biased region" description="Basic residues" evidence="1">
    <location>
        <begin position="164"/>
        <end position="173"/>
    </location>
</feature>
<dbReference type="SUPFAM" id="SSF54001">
    <property type="entry name" value="Cysteine proteinases"/>
    <property type="match status" value="1"/>
</dbReference>
<dbReference type="PROSITE" id="PS50030">
    <property type="entry name" value="UBA"/>
    <property type="match status" value="1"/>
</dbReference>
<dbReference type="STRING" id="1169540.A0A0G4GFZ5"/>
<dbReference type="VEuPathDB" id="CryptoDB:Vbra_6225"/>
<dbReference type="GO" id="GO:0004843">
    <property type="term" value="F:cysteine-type deubiquitinase activity"/>
    <property type="evidence" value="ECO:0007669"/>
    <property type="project" value="InterPro"/>
</dbReference>
<dbReference type="Pfam" id="PF00443">
    <property type="entry name" value="UCH"/>
    <property type="match status" value="1"/>
</dbReference>
<evidence type="ECO:0000259" key="3">
    <source>
        <dbReference type="PROSITE" id="PS50235"/>
    </source>
</evidence>